<dbReference type="SUPFAM" id="SSF55486">
    <property type="entry name" value="Metalloproteases ('zincins'), catalytic domain"/>
    <property type="match status" value="1"/>
</dbReference>
<feature type="chain" id="PRO_5006618989" description="Peptidase metallopeptidase domain-containing protein" evidence="12">
    <location>
        <begin position="26"/>
        <end position="295"/>
    </location>
</feature>
<dbReference type="PRINTS" id="PR00138">
    <property type="entry name" value="MATRIXIN"/>
</dbReference>
<dbReference type="InterPro" id="IPR024079">
    <property type="entry name" value="MetalloPept_cat_dom_sf"/>
</dbReference>
<dbReference type="GO" id="GO:0030574">
    <property type="term" value="P:collagen catabolic process"/>
    <property type="evidence" value="ECO:0007669"/>
    <property type="project" value="TreeGrafter"/>
</dbReference>
<keyword evidence="2" id="KW-0645">Protease</keyword>
<keyword evidence="5" id="KW-0378">Hydrolase</keyword>
<feature type="signal peptide" evidence="12">
    <location>
        <begin position="1"/>
        <end position="25"/>
    </location>
</feature>
<feature type="compositionally biased region" description="Low complexity" evidence="11">
    <location>
        <begin position="123"/>
        <end position="133"/>
    </location>
</feature>
<organism evidence="14 15">
    <name type="scientific">Vigna angularis var. angularis</name>
    <dbReference type="NCBI Taxonomy" id="157739"/>
    <lineage>
        <taxon>Eukaryota</taxon>
        <taxon>Viridiplantae</taxon>
        <taxon>Streptophyta</taxon>
        <taxon>Embryophyta</taxon>
        <taxon>Tracheophyta</taxon>
        <taxon>Spermatophyta</taxon>
        <taxon>Magnoliopsida</taxon>
        <taxon>eudicotyledons</taxon>
        <taxon>Gunneridae</taxon>
        <taxon>Pentapetalae</taxon>
        <taxon>rosids</taxon>
        <taxon>fabids</taxon>
        <taxon>Fabales</taxon>
        <taxon>Fabaceae</taxon>
        <taxon>Papilionoideae</taxon>
        <taxon>50 kb inversion clade</taxon>
        <taxon>NPAAA clade</taxon>
        <taxon>indigoferoid/millettioid clade</taxon>
        <taxon>Phaseoleae</taxon>
        <taxon>Vigna</taxon>
    </lineage>
</organism>
<name>A0A0S3T7X3_PHAAN</name>
<keyword evidence="15" id="KW-1185">Reference proteome</keyword>
<evidence type="ECO:0000313" key="15">
    <source>
        <dbReference type="Proteomes" id="UP000291084"/>
    </source>
</evidence>
<dbReference type="InterPro" id="IPR036365">
    <property type="entry name" value="PGBD-like_sf"/>
</dbReference>
<evidence type="ECO:0000256" key="11">
    <source>
        <dbReference type="SAM" id="MobiDB-lite"/>
    </source>
</evidence>
<dbReference type="GO" id="GO:0006508">
    <property type="term" value="P:proteolysis"/>
    <property type="evidence" value="ECO:0007669"/>
    <property type="project" value="UniProtKB-KW"/>
</dbReference>
<comment type="similarity">
    <text evidence="1">Belongs to the peptidase M10A family. Matrix metalloproteinases (MMPs) subfamily.</text>
</comment>
<evidence type="ECO:0000313" key="14">
    <source>
        <dbReference type="EMBL" id="BAU01093.1"/>
    </source>
</evidence>
<feature type="binding site" evidence="10">
    <location>
        <position position="228"/>
    </location>
    <ligand>
        <name>Zn(2+)</name>
        <dbReference type="ChEBI" id="CHEBI:29105"/>
        <label>1</label>
    </ligand>
</feature>
<protein>
    <recommendedName>
        <fullName evidence="13">Peptidase metallopeptidase domain-containing protein</fullName>
    </recommendedName>
</protein>
<feature type="binding site" description="in inhibited form" evidence="10">
    <location>
        <position position="108"/>
    </location>
    <ligand>
        <name>Zn(2+)</name>
        <dbReference type="ChEBI" id="CHEBI:29105"/>
        <label>2</label>
        <note>catalytic</note>
    </ligand>
</feature>
<evidence type="ECO:0000259" key="13">
    <source>
        <dbReference type="SMART" id="SM00235"/>
    </source>
</evidence>
<evidence type="ECO:0000256" key="5">
    <source>
        <dbReference type="ARBA" id="ARBA00022801"/>
    </source>
</evidence>
<keyword evidence="7" id="KW-0482">Metalloprotease</keyword>
<keyword evidence="10" id="KW-0106">Calcium</keyword>
<dbReference type="GO" id="GO:0004222">
    <property type="term" value="F:metalloendopeptidase activity"/>
    <property type="evidence" value="ECO:0007669"/>
    <property type="project" value="InterPro"/>
</dbReference>
<feature type="binding site" evidence="10">
    <location>
        <position position="252"/>
    </location>
    <ligand>
        <name>Zn(2+)</name>
        <dbReference type="ChEBI" id="CHEBI:29105"/>
        <label>2</label>
        <note>catalytic</note>
    </ligand>
</feature>
<feature type="binding site" evidence="10">
    <location>
        <position position="218"/>
    </location>
    <ligand>
        <name>Zn(2+)</name>
        <dbReference type="ChEBI" id="CHEBI:29105"/>
        <label>1</label>
    </ligand>
</feature>
<dbReference type="CDD" id="cd04278">
    <property type="entry name" value="ZnMc_MMP"/>
    <property type="match status" value="1"/>
</dbReference>
<dbReference type="AlphaFoldDB" id="A0A0S3T7X3"/>
<evidence type="ECO:0000256" key="8">
    <source>
        <dbReference type="ARBA" id="ARBA00023145"/>
    </source>
</evidence>
<accession>A0A0S3T7X3</accession>
<dbReference type="EMBL" id="AP015044">
    <property type="protein sequence ID" value="BAU01093.1"/>
    <property type="molecule type" value="Genomic_DNA"/>
</dbReference>
<feature type="binding site" evidence="10">
    <location>
        <position position="256"/>
    </location>
    <ligand>
        <name>Zn(2+)</name>
        <dbReference type="ChEBI" id="CHEBI:29105"/>
        <label>2</label>
        <note>catalytic</note>
    </ligand>
</feature>
<proteinExistence type="inferred from homology"/>
<dbReference type="Pfam" id="PF01471">
    <property type="entry name" value="PG_binding_1"/>
    <property type="match status" value="1"/>
</dbReference>
<evidence type="ECO:0000256" key="3">
    <source>
        <dbReference type="ARBA" id="ARBA00022723"/>
    </source>
</evidence>
<feature type="binding site" evidence="10">
    <location>
        <position position="270"/>
    </location>
    <ligand>
        <name>Zn(2+)</name>
        <dbReference type="ChEBI" id="CHEBI:29105"/>
        <label>2</label>
        <note>catalytic</note>
    </ligand>
</feature>
<dbReference type="InterPro" id="IPR002477">
    <property type="entry name" value="Peptidoglycan-bd-like"/>
</dbReference>
<evidence type="ECO:0000256" key="7">
    <source>
        <dbReference type="ARBA" id="ARBA00023049"/>
    </source>
</evidence>
<dbReference type="PANTHER" id="PTHR10201">
    <property type="entry name" value="MATRIX METALLOPROTEINASE"/>
    <property type="match status" value="1"/>
</dbReference>
<dbReference type="InterPro" id="IPR033739">
    <property type="entry name" value="M10A_MMP"/>
</dbReference>
<comment type="cofactor">
    <cofactor evidence="10">
        <name>Zn(2+)</name>
        <dbReference type="ChEBI" id="CHEBI:29105"/>
    </cofactor>
    <text evidence="10">Binds 2 Zn(2+) ions per subunit.</text>
</comment>
<evidence type="ECO:0000256" key="6">
    <source>
        <dbReference type="ARBA" id="ARBA00022833"/>
    </source>
</evidence>
<feature type="active site" evidence="9">
    <location>
        <position position="253"/>
    </location>
</feature>
<dbReference type="SMART" id="SM00235">
    <property type="entry name" value="ZnMc"/>
    <property type="match status" value="1"/>
</dbReference>
<gene>
    <name evidence="14" type="primary">Vigan.11G025100</name>
    <name evidence="14" type="ORF">VIGAN_11025100</name>
</gene>
<feature type="binding site" evidence="10">
    <location>
        <position position="203"/>
    </location>
    <ligand>
        <name>Zn(2+)</name>
        <dbReference type="ChEBI" id="CHEBI:29105"/>
        <label>1</label>
    </ligand>
</feature>
<sequence length="295" mass="32132">MSLALKPLLLFLVLCALNPLPSVESAIPFITTLQNLRGISRGQNADGVGILRIYLKSLGYQVNEKSPSDNNFDANDESALKQYQAFHGLHTSGVVDDQTIETMSLPRCGIPDITATPNPNPNPNGLSSSPPQNYSYFPGNPKWSKFNLKYRVTANPSNVAVSLNVLRQVLSNALNTWRQNNSFTFNETTGVSDIVAGFQRLSHGDGNPFDGRGGVLAHAFAPQDGRMHLDADERWSTTGISPTIDLETVCLHELGHNLGLGHSNDPNAVMAPTYAGVRRTLRQDDKDGLNNLYGF</sequence>
<feature type="binding site" evidence="10">
    <location>
        <position position="211"/>
    </location>
    <ligand>
        <name>Ca(2+)</name>
        <dbReference type="ChEBI" id="CHEBI:29108"/>
        <label>3</label>
    </ligand>
</feature>
<evidence type="ECO:0000256" key="4">
    <source>
        <dbReference type="ARBA" id="ARBA00022729"/>
    </source>
</evidence>
<keyword evidence="3 10" id="KW-0479">Metal-binding</keyword>
<dbReference type="Pfam" id="PF00413">
    <property type="entry name" value="Peptidase_M10"/>
    <property type="match status" value="1"/>
</dbReference>
<evidence type="ECO:0000256" key="12">
    <source>
        <dbReference type="SAM" id="SignalP"/>
    </source>
</evidence>
<dbReference type="InterPro" id="IPR006026">
    <property type="entry name" value="Peptidase_Metallo"/>
</dbReference>
<feature type="binding site" evidence="10">
    <location>
        <position position="193"/>
    </location>
    <ligand>
        <name>Ca(2+)</name>
        <dbReference type="ChEBI" id="CHEBI:29108"/>
        <label>2</label>
    </ligand>
</feature>
<keyword evidence="6 10" id="KW-0862">Zinc</keyword>
<feature type="binding site" evidence="10">
    <location>
        <position position="233"/>
    </location>
    <ligand>
        <name>Ca(2+)</name>
        <dbReference type="ChEBI" id="CHEBI:29108"/>
        <label>1</label>
    </ligand>
</feature>
<feature type="binding site" evidence="10">
    <location>
        <position position="230"/>
    </location>
    <ligand>
        <name>Ca(2+)</name>
        <dbReference type="ChEBI" id="CHEBI:29108"/>
        <label>3</label>
    </ligand>
</feature>
<dbReference type="OrthoDB" id="406838at2759"/>
<reference evidence="14 15" key="1">
    <citation type="journal article" date="2015" name="Sci. Rep.">
        <title>The power of single molecule real-time sequencing technology in the de novo assembly of a eukaryotic genome.</title>
        <authorList>
            <person name="Sakai H."/>
            <person name="Naito K."/>
            <person name="Ogiso-Tanaka E."/>
            <person name="Takahashi Y."/>
            <person name="Iseki K."/>
            <person name="Muto C."/>
            <person name="Satou K."/>
            <person name="Teruya K."/>
            <person name="Shiroma A."/>
            <person name="Shimoji M."/>
            <person name="Hirano T."/>
            <person name="Itoh T."/>
            <person name="Kaga A."/>
            <person name="Tomooka N."/>
        </authorList>
    </citation>
    <scope>NUCLEOTIDE SEQUENCE [LARGE SCALE GENOMIC DNA]</scope>
    <source>
        <strain evidence="15">cv. Shumari</strain>
    </source>
</reference>
<dbReference type="InterPro" id="IPR001818">
    <property type="entry name" value="Pept_M10_metallopeptidase"/>
</dbReference>
<feature type="binding site" evidence="10">
    <location>
        <position position="262"/>
    </location>
    <ligand>
        <name>Zn(2+)</name>
        <dbReference type="ChEBI" id="CHEBI:29105"/>
        <label>2</label>
        <note>catalytic</note>
    </ligand>
</feature>
<dbReference type="InterPro" id="IPR021158">
    <property type="entry name" value="Pept_M10A_Zn_BS"/>
</dbReference>
<feature type="binding site" evidence="10">
    <location>
        <position position="233"/>
    </location>
    <ligand>
        <name>Ca(2+)</name>
        <dbReference type="ChEBI" id="CHEBI:29108"/>
        <label>3</label>
    </ligand>
</feature>
<evidence type="ECO:0000256" key="1">
    <source>
        <dbReference type="ARBA" id="ARBA00009614"/>
    </source>
</evidence>
<dbReference type="PANTHER" id="PTHR10201:SF213">
    <property type="entry name" value="METALLOENDOPROTEINASE 2-MMP-LIKE"/>
    <property type="match status" value="1"/>
</dbReference>
<feature type="binding site" evidence="10">
    <location>
        <position position="205"/>
    </location>
    <ligand>
        <name>Zn(2+)</name>
        <dbReference type="ChEBI" id="CHEBI:29105"/>
        <label>1</label>
    </ligand>
</feature>
<feature type="region of interest" description="Disordered" evidence="11">
    <location>
        <begin position="113"/>
        <end position="133"/>
    </location>
</feature>
<dbReference type="SUPFAM" id="SSF47090">
    <property type="entry name" value="PGBD-like"/>
    <property type="match status" value="1"/>
</dbReference>
<evidence type="ECO:0000256" key="9">
    <source>
        <dbReference type="PIRSR" id="PIRSR621190-1"/>
    </source>
</evidence>
<dbReference type="GO" id="GO:0008270">
    <property type="term" value="F:zinc ion binding"/>
    <property type="evidence" value="ECO:0007669"/>
    <property type="project" value="InterPro"/>
</dbReference>
<dbReference type="InterPro" id="IPR021190">
    <property type="entry name" value="Pept_M10A"/>
</dbReference>
<evidence type="ECO:0000256" key="2">
    <source>
        <dbReference type="ARBA" id="ARBA00022670"/>
    </source>
</evidence>
<dbReference type="PROSITE" id="PS00546">
    <property type="entry name" value="CYSTEINE_SWITCH"/>
    <property type="match status" value="1"/>
</dbReference>
<feature type="domain" description="Peptidase metallopeptidase" evidence="13">
    <location>
        <begin position="139"/>
        <end position="295"/>
    </location>
</feature>
<comment type="cofactor">
    <cofactor evidence="10">
        <name>Ca(2+)</name>
        <dbReference type="ChEBI" id="CHEBI:29108"/>
    </cofactor>
    <text evidence="10">Can bind about 5 Ca(2+) ions per subunit.</text>
</comment>
<dbReference type="Proteomes" id="UP000291084">
    <property type="component" value="Chromosome 11"/>
</dbReference>
<evidence type="ECO:0000256" key="10">
    <source>
        <dbReference type="PIRSR" id="PIRSR621190-2"/>
    </source>
</evidence>
<keyword evidence="8" id="KW-0865">Zymogen</keyword>
<dbReference type="GO" id="GO:0031012">
    <property type="term" value="C:extracellular matrix"/>
    <property type="evidence" value="ECO:0007669"/>
    <property type="project" value="InterPro"/>
</dbReference>
<dbReference type="Gene3D" id="3.40.390.10">
    <property type="entry name" value="Collagenase (Catalytic Domain)"/>
    <property type="match status" value="1"/>
</dbReference>
<keyword evidence="4 12" id="KW-0732">Signal</keyword>
<dbReference type="GO" id="GO:0030198">
    <property type="term" value="P:extracellular matrix organization"/>
    <property type="evidence" value="ECO:0007669"/>
    <property type="project" value="TreeGrafter"/>
</dbReference>
<feature type="binding site" evidence="10">
    <location>
        <position position="210"/>
    </location>
    <ligand>
        <name>Ca(2+)</name>
        <dbReference type="ChEBI" id="CHEBI:29108"/>
        <label>3</label>
    </ligand>
</feature>